<dbReference type="EMBL" id="WMIG01000008">
    <property type="protein sequence ID" value="MTH60462.1"/>
    <property type="molecule type" value="Genomic_DNA"/>
</dbReference>
<dbReference type="InterPro" id="IPR050204">
    <property type="entry name" value="AraC_XylS_family_regulators"/>
</dbReference>
<dbReference type="Proteomes" id="UP000449846">
    <property type="component" value="Unassembled WGS sequence"/>
</dbReference>
<proteinExistence type="predicted"/>
<keyword evidence="3" id="KW-0804">Transcription</keyword>
<protein>
    <submittedName>
        <fullName evidence="5">Helix-turn-helix domain-containing protein</fullName>
    </submittedName>
</protein>
<reference evidence="5 6" key="1">
    <citation type="submission" date="2019-11" db="EMBL/GenBank/DDBJ databases">
        <authorList>
            <person name="Dong K."/>
        </authorList>
    </citation>
    <scope>NUCLEOTIDE SEQUENCE [LARGE SCALE GENOMIC DNA]</scope>
    <source>
        <strain evidence="5 6">NBRC 112902</strain>
    </source>
</reference>
<dbReference type="SUPFAM" id="SSF46689">
    <property type="entry name" value="Homeodomain-like"/>
    <property type="match status" value="1"/>
</dbReference>
<dbReference type="GO" id="GO:0003700">
    <property type="term" value="F:DNA-binding transcription factor activity"/>
    <property type="evidence" value="ECO:0007669"/>
    <property type="project" value="InterPro"/>
</dbReference>
<dbReference type="AlphaFoldDB" id="A0A844HSD4"/>
<dbReference type="SMART" id="SM00342">
    <property type="entry name" value="HTH_ARAC"/>
    <property type="match status" value="1"/>
</dbReference>
<dbReference type="RefSeq" id="WP_155040408.1">
    <property type="nucleotide sequence ID" value="NZ_JBHGCD010000011.1"/>
</dbReference>
<gene>
    <name evidence="5" type="ORF">GL300_14695</name>
</gene>
<dbReference type="InterPro" id="IPR018060">
    <property type="entry name" value="HTH_AraC"/>
</dbReference>
<accession>A0A844HSD4</accession>
<evidence type="ECO:0000256" key="3">
    <source>
        <dbReference type="ARBA" id="ARBA00023163"/>
    </source>
</evidence>
<dbReference type="Pfam" id="PF14525">
    <property type="entry name" value="AraC_binding_2"/>
    <property type="match status" value="1"/>
</dbReference>
<name>A0A844HSD4_9RHOB</name>
<evidence type="ECO:0000313" key="5">
    <source>
        <dbReference type="EMBL" id="MTH60462.1"/>
    </source>
</evidence>
<evidence type="ECO:0000313" key="6">
    <source>
        <dbReference type="Proteomes" id="UP000449846"/>
    </source>
</evidence>
<keyword evidence="2" id="KW-0238">DNA-binding</keyword>
<dbReference type="PANTHER" id="PTHR46796">
    <property type="entry name" value="HTH-TYPE TRANSCRIPTIONAL ACTIVATOR RHAS-RELATED"/>
    <property type="match status" value="1"/>
</dbReference>
<evidence type="ECO:0000256" key="2">
    <source>
        <dbReference type="ARBA" id="ARBA00023125"/>
    </source>
</evidence>
<comment type="caution">
    <text evidence="5">The sequence shown here is derived from an EMBL/GenBank/DDBJ whole genome shotgun (WGS) entry which is preliminary data.</text>
</comment>
<dbReference type="InterPro" id="IPR035418">
    <property type="entry name" value="AraC-bd_2"/>
</dbReference>
<dbReference type="PROSITE" id="PS01124">
    <property type="entry name" value="HTH_ARAC_FAMILY_2"/>
    <property type="match status" value="1"/>
</dbReference>
<organism evidence="5 6">
    <name type="scientific">Paracoccus litorisediminis</name>
    <dbReference type="NCBI Taxonomy" id="2006130"/>
    <lineage>
        <taxon>Bacteria</taxon>
        <taxon>Pseudomonadati</taxon>
        <taxon>Pseudomonadota</taxon>
        <taxon>Alphaproteobacteria</taxon>
        <taxon>Rhodobacterales</taxon>
        <taxon>Paracoccaceae</taxon>
        <taxon>Paracoccus</taxon>
    </lineage>
</organism>
<dbReference type="PRINTS" id="PR00032">
    <property type="entry name" value="HTHARAC"/>
</dbReference>
<dbReference type="Pfam" id="PF12833">
    <property type="entry name" value="HTH_18"/>
    <property type="match status" value="1"/>
</dbReference>
<sequence length="313" mass="33950">MLYQTVTAAQTLGIPGDSVSSVEEYASRIQQVCGAFRVHAQAGRADRICGLVESRRLARFEAAVVSLDASRVERDQAMIRRDPGEHLFLLFQHAGSSRIIQRDCQTVLRAGDVYIADSGLPSEFIYEGTQSRQISLHLPRDEAVRRLGSLCTGGMAVDRTDPLVPAMQGIVTRLMLDDAGGAALSEALLNILSAYCHSRATGETDRAAQLHRRATERIATRAGDGGLDLDTLAGDLGVSRRTLQRAFTRQGESVTGALLAARLDLARSRLGGACKSDRGDIAAIAFDCGFNDLSHFYRAFRMRFGMSPGQARH</sequence>
<keyword evidence="1" id="KW-0805">Transcription regulation</keyword>
<dbReference type="PANTHER" id="PTHR46796:SF6">
    <property type="entry name" value="ARAC SUBFAMILY"/>
    <property type="match status" value="1"/>
</dbReference>
<feature type="domain" description="HTH araC/xylS-type" evidence="4">
    <location>
        <begin position="212"/>
        <end position="313"/>
    </location>
</feature>
<dbReference type="GO" id="GO:0043565">
    <property type="term" value="F:sequence-specific DNA binding"/>
    <property type="evidence" value="ECO:0007669"/>
    <property type="project" value="InterPro"/>
</dbReference>
<dbReference type="OrthoDB" id="8004517at2"/>
<keyword evidence="6" id="KW-1185">Reference proteome</keyword>
<dbReference type="Gene3D" id="1.10.10.60">
    <property type="entry name" value="Homeodomain-like"/>
    <property type="match status" value="1"/>
</dbReference>
<dbReference type="InterPro" id="IPR009057">
    <property type="entry name" value="Homeodomain-like_sf"/>
</dbReference>
<evidence type="ECO:0000256" key="1">
    <source>
        <dbReference type="ARBA" id="ARBA00023015"/>
    </source>
</evidence>
<dbReference type="InterPro" id="IPR020449">
    <property type="entry name" value="Tscrpt_reg_AraC-type_HTH"/>
</dbReference>
<evidence type="ECO:0000259" key="4">
    <source>
        <dbReference type="PROSITE" id="PS01124"/>
    </source>
</evidence>